<feature type="transmembrane region" description="Helical" evidence="1">
    <location>
        <begin position="100"/>
        <end position="120"/>
    </location>
</feature>
<evidence type="ECO:0000313" key="2">
    <source>
        <dbReference type="EMBL" id="SMX38990.1"/>
    </source>
</evidence>
<reference evidence="2 3" key="1">
    <citation type="submission" date="2017-05" db="EMBL/GenBank/DDBJ databases">
        <authorList>
            <person name="Song R."/>
            <person name="Chenine A.L."/>
            <person name="Ruprecht R.M."/>
        </authorList>
    </citation>
    <scope>NUCLEOTIDE SEQUENCE [LARGE SCALE GENOMIC DNA]</scope>
    <source>
        <strain evidence="2 3">CECT 8898</strain>
    </source>
</reference>
<accession>A0A238K7W6</accession>
<keyword evidence="1" id="KW-0812">Transmembrane</keyword>
<gene>
    <name evidence="2" type="ORF">MAA8898_01823</name>
</gene>
<dbReference type="EMBL" id="FXYF01000004">
    <property type="protein sequence ID" value="SMX38990.1"/>
    <property type="molecule type" value="Genomic_DNA"/>
</dbReference>
<organism evidence="2 3">
    <name type="scientific">Maliponia aquimaris</name>
    <dbReference type="NCBI Taxonomy" id="1673631"/>
    <lineage>
        <taxon>Bacteria</taxon>
        <taxon>Pseudomonadati</taxon>
        <taxon>Pseudomonadota</taxon>
        <taxon>Alphaproteobacteria</taxon>
        <taxon>Rhodobacterales</taxon>
        <taxon>Paracoccaceae</taxon>
        <taxon>Maliponia</taxon>
    </lineage>
</organism>
<keyword evidence="3" id="KW-1185">Reference proteome</keyword>
<sequence length="201" mass="21296">MFEAILVFASVLLGALMALFLPWWSALWWLGLPLVAVFAVSRVWPGLVRSRPILAVWLGLSGYALVILSSATAVYGGVALSGVVPGWVAGLATGIDADTVKAVSGVLSGAVATLIGALWLDDARSTEGTFWPPGAYKRAIGAAYAGSDLFDVPLGGARRPELERLYAMVYDDRVFDGSTSGWRLAARLSRARAIRDLDTSP</sequence>
<feature type="transmembrane region" description="Helical" evidence="1">
    <location>
        <begin position="28"/>
        <end position="47"/>
    </location>
</feature>
<evidence type="ECO:0000256" key="1">
    <source>
        <dbReference type="SAM" id="Phobius"/>
    </source>
</evidence>
<feature type="transmembrane region" description="Helical" evidence="1">
    <location>
        <begin position="54"/>
        <end position="80"/>
    </location>
</feature>
<name>A0A238K7W6_9RHOB</name>
<protein>
    <submittedName>
        <fullName evidence="2">Uncharacterized protein</fullName>
    </submittedName>
</protein>
<dbReference type="AlphaFoldDB" id="A0A238K7W6"/>
<keyword evidence="1" id="KW-0472">Membrane</keyword>
<proteinExistence type="predicted"/>
<dbReference type="Proteomes" id="UP000207598">
    <property type="component" value="Unassembled WGS sequence"/>
</dbReference>
<evidence type="ECO:0000313" key="3">
    <source>
        <dbReference type="Proteomes" id="UP000207598"/>
    </source>
</evidence>
<dbReference type="RefSeq" id="WP_094020652.1">
    <property type="nucleotide sequence ID" value="NZ_FXYF01000004.1"/>
</dbReference>
<keyword evidence="1" id="KW-1133">Transmembrane helix</keyword>